<dbReference type="GO" id="GO:0071949">
    <property type="term" value="F:FAD binding"/>
    <property type="evidence" value="ECO:0007669"/>
    <property type="project" value="InterPro"/>
</dbReference>
<reference evidence="8" key="1">
    <citation type="journal article" date="2013" name="Genome Announc.">
        <title>Draft genome sequence of the grapevine dieback fungus Eutypa lata UCR-EL1.</title>
        <authorList>
            <person name="Blanco-Ulate B."/>
            <person name="Rolshausen P.E."/>
            <person name="Cantu D."/>
        </authorList>
    </citation>
    <scope>NUCLEOTIDE SEQUENCE [LARGE SCALE GENOMIC DNA]</scope>
    <source>
        <strain evidence="8">UCR-EL1</strain>
    </source>
</reference>
<dbReference type="EMBL" id="KB707419">
    <property type="protein sequence ID" value="EMR62557.1"/>
    <property type="molecule type" value="Genomic_DNA"/>
</dbReference>
<dbReference type="HOGENOM" id="CLU_1310117_0_0_1"/>
<evidence type="ECO:0000256" key="3">
    <source>
        <dbReference type="ARBA" id="ARBA00022729"/>
    </source>
</evidence>
<keyword evidence="8" id="KW-1185">Reference proteome</keyword>
<dbReference type="InterPro" id="IPR016169">
    <property type="entry name" value="FAD-bd_PCMH_sub2"/>
</dbReference>
<dbReference type="eggNOG" id="ENOG502SJ3M">
    <property type="taxonomic scope" value="Eukaryota"/>
</dbReference>
<dbReference type="Pfam" id="PF08031">
    <property type="entry name" value="BBE"/>
    <property type="match status" value="1"/>
</dbReference>
<proteinExistence type="inferred from homology"/>
<dbReference type="Gene3D" id="3.40.462.20">
    <property type="match status" value="1"/>
</dbReference>
<keyword evidence="3" id="KW-0732">Signal</keyword>
<evidence type="ECO:0000256" key="4">
    <source>
        <dbReference type="ARBA" id="ARBA00022827"/>
    </source>
</evidence>
<dbReference type="InterPro" id="IPR012951">
    <property type="entry name" value="BBE"/>
</dbReference>
<dbReference type="PROSITE" id="PS51387">
    <property type="entry name" value="FAD_PCMH"/>
    <property type="match status" value="1"/>
</dbReference>
<protein>
    <submittedName>
        <fullName evidence="7">Putative fad binding domain protein</fullName>
    </submittedName>
</protein>
<dbReference type="AlphaFoldDB" id="M7SEG6"/>
<keyword evidence="2" id="KW-0285">Flavoprotein</keyword>
<dbReference type="Proteomes" id="UP000012174">
    <property type="component" value="Unassembled WGS sequence"/>
</dbReference>
<dbReference type="Gene3D" id="3.30.465.10">
    <property type="match status" value="2"/>
</dbReference>
<keyword evidence="5" id="KW-0560">Oxidoreductase</keyword>
<dbReference type="OrthoDB" id="415825at2759"/>
<evidence type="ECO:0000259" key="6">
    <source>
        <dbReference type="PROSITE" id="PS51387"/>
    </source>
</evidence>
<evidence type="ECO:0000256" key="5">
    <source>
        <dbReference type="ARBA" id="ARBA00023002"/>
    </source>
</evidence>
<keyword evidence="4" id="KW-0274">FAD</keyword>
<dbReference type="SUPFAM" id="SSF56176">
    <property type="entry name" value="FAD-binding/transporter-associated domain-like"/>
    <property type="match status" value="1"/>
</dbReference>
<dbReference type="InterPro" id="IPR050416">
    <property type="entry name" value="FAD-linked_Oxidoreductase"/>
</dbReference>
<evidence type="ECO:0000313" key="8">
    <source>
        <dbReference type="Proteomes" id="UP000012174"/>
    </source>
</evidence>
<dbReference type="PANTHER" id="PTHR42973">
    <property type="entry name" value="BINDING OXIDOREDUCTASE, PUTATIVE (AFU_ORTHOLOGUE AFUA_1G17690)-RELATED"/>
    <property type="match status" value="1"/>
</dbReference>
<comment type="similarity">
    <text evidence="1">Belongs to the oxygen-dependent FAD-linked oxidoreductase family.</text>
</comment>
<dbReference type="KEGG" id="ela:UCREL1_10512"/>
<accession>M7SEG6</accession>
<evidence type="ECO:0000256" key="2">
    <source>
        <dbReference type="ARBA" id="ARBA00022630"/>
    </source>
</evidence>
<dbReference type="STRING" id="1287681.M7SEG6"/>
<dbReference type="InterPro" id="IPR016166">
    <property type="entry name" value="FAD-bd_PCMH"/>
</dbReference>
<sequence>MIVGGGVQIGEVIGPLFNAGKEMQTGSEKCVGLIGSTLGGGIGRLNGLHGLVIDALLSVRIVVASGEVIVASNTENRELFWAIRGAGFNYGIIVSATYQVMFFIEAFPMQAARAVPDEETAYPHRDINGHLLFNYGYTDRSLDEMVNAFAVNMRTQFVETGGFDDIKTYVSYGHGDETAAQLYGNRKLPQLRELKMEWDPKGLFNFNQPF</sequence>
<evidence type="ECO:0000313" key="7">
    <source>
        <dbReference type="EMBL" id="EMR62557.1"/>
    </source>
</evidence>
<evidence type="ECO:0000256" key="1">
    <source>
        <dbReference type="ARBA" id="ARBA00005466"/>
    </source>
</evidence>
<feature type="domain" description="FAD-binding PCMH-type" evidence="6">
    <location>
        <begin position="1"/>
        <end position="103"/>
    </location>
</feature>
<dbReference type="SUPFAM" id="SSF55103">
    <property type="entry name" value="FAD-linked oxidases, C-terminal domain"/>
    <property type="match status" value="1"/>
</dbReference>
<dbReference type="InterPro" id="IPR036318">
    <property type="entry name" value="FAD-bd_PCMH-like_sf"/>
</dbReference>
<organism evidence="7 8">
    <name type="scientific">Eutypa lata (strain UCR-EL1)</name>
    <name type="common">Grapevine dieback disease fungus</name>
    <name type="synonym">Eutypa armeniacae</name>
    <dbReference type="NCBI Taxonomy" id="1287681"/>
    <lineage>
        <taxon>Eukaryota</taxon>
        <taxon>Fungi</taxon>
        <taxon>Dikarya</taxon>
        <taxon>Ascomycota</taxon>
        <taxon>Pezizomycotina</taxon>
        <taxon>Sordariomycetes</taxon>
        <taxon>Xylariomycetidae</taxon>
        <taxon>Xylariales</taxon>
        <taxon>Diatrypaceae</taxon>
        <taxon>Eutypa</taxon>
    </lineage>
</organism>
<dbReference type="PANTHER" id="PTHR42973:SF32">
    <property type="entry name" value="FAD-LINKED OXIDOREDUCTASE AFOF"/>
    <property type="match status" value="1"/>
</dbReference>
<dbReference type="GO" id="GO:0016491">
    <property type="term" value="F:oxidoreductase activity"/>
    <property type="evidence" value="ECO:0007669"/>
    <property type="project" value="UniProtKB-KW"/>
</dbReference>
<dbReference type="InterPro" id="IPR016164">
    <property type="entry name" value="FAD-linked_Oxase-like_C"/>
</dbReference>
<gene>
    <name evidence="7" type="ORF">UCREL1_10512</name>
</gene>
<name>M7SEG6_EUTLA</name>